<proteinExistence type="predicted"/>
<dbReference type="CDD" id="cd01335">
    <property type="entry name" value="Radical_SAM"/>
    <property type="match status" value="1"/>
</dbReference>
<evidence type="ECO:0000256" key="5">
    <source>
        <dbReference type="ARBA" id="ARBA00023014"/>
    </source>
</evidence>
<evidence type="ECO:0000256" key="3">
    <source>
        <dbReference type="ARBA" id="ARBA00022723"/>
    </source>
</evidence>
<dbReference type="SMART" id="SM00729">
    <property type="entry name" value="Elp3"/>
    <property type="match status" value="1"/>
</dbReference>
<sequence>MSYTILPLRFMRWSPSEVFLTNEVGEYVFLSNDDFDAFVQGRLERQSSNDQVPVDAFTELETKHFLCTGQLDNVLAMMATKYRSKKSFLQGFTQLHMIVPTLRCNSSCIYCQVSRKRLTDERFDMTEKTADNVIKTIFAGPSPIIKIEFQGGDPAANFKLVQYLIEKAKLVNILKKRVLDFVICTNTTLLSREQIQYLHKHNVAISTSLDGPHDLHNLNRPLQGGQDHHSLLMQQLALIREIYQDPESAAALMTTSKHSLGHMKDIIDEYVRCGFNSIFLRALNPYGFAKNYKEKVAYPIEDFVSNFIEGLNYIIELNLKGTFFVEGYTALLLKRILTPFATGFVDLQSPAGAGISCAIYDYDGRVYVSDEGRMMARFKDYFFCLGNVNTDSYQQLFNGEKMHQMLHHACVDNLPQCAYCAFAPYCGADPVRNQSEQGSMVGFRPTNDTCRKNMALIRYILALLKRNDPDLNRVFWSWIR</sequence>
<dbReference type="InterPro" id="IPR006638">
    <property type="entry name" value="Elp3/MiaA/NifB-like_rSAM"/>
</dbReference>
<evidence type="ECO:0000256" key="1">
    <source>
        <dbReference type="ARBA" id="ARBA00001966"/>
    </source>
</evidence>
<reference evidence="7" key="2">
    <citation type="submission" date="2021-04" db="EMBL/GenBank/DDBJ databases">
        <authorList>
            <person name="Gilroy R."/>
        </authorList>
    </citation>
    <scope>NUCLEOTIDE SEQUENCE</scope>
    <source>
        <strain evidence="7">USASDec5-558</strain>
    </source>
</reference>
<keyword evidence="5" id="KW-0411">Iron-sulfur</keyword>
<dbReference type="InterPro" id="IPR024023">
    <property type="entry name" value="rSAM_paired_HxsB"/>
</dbReference>
<accession>A0A9D1WG67</accession>
<dbReference type="SUPFAM" id="SSF102114">
    <property type="entry name" value="Radical SAM enzymes"/>
    <property type="match status" value="1"/>
</dbReference>
<keyword evidence="4" id="KW-0408">Iron</keyword>
<evidence type="ECO:0000259" key="6">
    <source>
        <dbReference type="PROSITE" id="PS51918"/>
    </source>
</evidence>
<protein>
    <submittedName>
        <fullName evidence="7">His-Xaa-Ser system radical SAM maturase HxsB</fullName>
    </submittedName>
</protein>
<keyword evidence="3" id="KW-0479">Metal-binding</keyword>
<dbReference type="NCBIfam" id="TIGR03978">
    <property type="entry name" value="rSAM_paired_1"/>
    <property type="match status" value="1"/>
</dbReference>
<dbReference type="SFLD" id="SFLDG01386">
    <property type="entry name" value="main_SPASM_domain-containing"/>
    <property type="match status" value="1"/>
</dbReference>
<feature type="domain" description="Radical SAM core" evidence="6">
    <location>
        <begin position="89"/>
        <end position="320"/>
    </location>
</feature>
<comment type="caution">
    <text evidence="7">The sequence shown here is derived from an EMBL/GenBank/DDBJ whole genome shotgun (WGS) entry which is preliminary data.</text>
</comment>
<dbReference type="Proteomes" id="UP000886829">
    <property type="component" value="Unassembled WGS sequence"/>
</dbReference>
<dbReference type="Gene3D" id="3.20.20.70">
    <property type="entry name" value="Aldolase class I"/>
    <property type="match status" value="1"/>
</dbReference>
<dbReference type="InterPro" id="IPR007197">
    <property type="entry name" value="rSAM"/>
</dbReference>
<dbReference type="PANTHER" id="PTHR43273">
    <property type="entry name" value="ANAEROBIC SULFATASE-MATURATING ENZYME HOMOLOG ASLB-RELATED"/>
    <property type="match status" value="1"/>
</dbReference>
<keyword evidence="2" id="KW-0949">S-adenosyl-L-methionine</keyword>
<dbReference type="Pfam" id="PF04055">
    <property type="entry name" value="Radical_SAM"/>
    <property type="match status" value="1"/>
</dbReference>
<dbReference type="SFLD" id="SFLDS00029">
    <property type="entry name" value="Radical_SAM"/>
    <property type="match status" value="1"/>
</dbReference>
<gene>
    <name evidence="7" type="primary">hxsB</name>
    <name evidence="7" type="ORF">H9850_08910</name>
</gene>
<reference evidence="7" key="1">
    <citation type="journal article" date="2021" name="PeerJ">
        <title>Extensive microbial diversity within the chicken gut microbiome revealed by metagenomics and culture.</title>
        <authorList>
            <person name="Gilroy R."/>
            <person name="Ravi A."/>
            <person name="Getino M."/>
            <person name="Pursley I."/>
            <person name="Horton D.L."/>
            <person name="Alikhan N.F."/>
            <person name="Baker D."/>
            <person name="Gharbi K."/>
            <person name="Hall N."/>
            <person name="Watson M."/>
            <person name="Adriaenssens E.M."/>
            <person name="Foster-Nyarko E."/>
            <person name="Jarju S."/>
            <person name="Secka A."/>
            <person name="Antonio M."/>
            <person name="Oren A."/>
            <person name="Chaudhuri R.R."/>
            <person name="La Ragione R."/>
            <person name="Hildebrand F."/>
            <person name="Pallen M.J."/>
        </authorList>
    </citation>
    <scope>NUCLEOTIDE SEQUENCE</scope>
    <source>
        <strain evidence="7">USASDec5-558</strain>
    </source>
</reference>
<comment type="cofactor">
    <cofactor evidence="1">
        <name>[4Fe-4S] cluster</name>
        <dbReference type="ChEBI" id="CHEBI:49883"/>
    </cofactor>
</comment>
<evidence type="ECO:0000256" key="2">
    <source>
        <dbReference type="ARBA" id="ARBA00022691"/>
    </source>
</evidence>
<dbReference type="InterPro" id="IPR023867">
    <property type="entry name" value="Sulphatase_maturase_rSAM"/>
</dbReference>
<dbReference type="GO" id="GO:0016491">
    <property type="term" value="F:oxidoreductase activity"/>
    <property type="evidence" value="ECO:0007669"/>
    <property type="project" value="InterPro"/>
</dbReference>
<evidence type="ECO:0000313" key="8">
    <source>
        <dbReference type="Proteomes" id="UP000886829"/>
    </source>
</evidence>
<evidence type="ECO:0000313" key="7">
    <source>
        <dbReference type="EMBL" id="HIX57572.1"/>
    </source>
</evidence>
<dbReference type="InterPro" id="IPR013785">
    <property type="entry name" value="Aldolase_TIM"/>
</dbReference>
<dbReference type="EMBL" id="DXEV01000174">
    <property type="protein sequence ID" value="HIX57572.1"/>
    <property type="molecule type" value="Genomic_DNA"/>
</dbReference>
<dbReference type="PANTHER" id="PTHR43273:SF8">
    <property type="entry name" value="RADICAL SAM DOMAIN PROTEIN"/>
    <property type="match status" value="1"/>
</dbReference>
<name>A0A9D1WG67_9GAMM</name>
<organism evidence="7 8">
    <name type="scientific">Candidatus Anaerobiospirillum pullistercoris</name>
    <dbReference type="NCBI Taxonomy" id="2838452"/>
    <lineage>
        <taxon>Bacteria</taxon>
        <taxon>Pseudomonadati</taxon>
        <taxon>Pseudomonadota</taxon>
        <taxon>Gammaproteobacteria</taxon>
        <taxon>Aeromonadales</taxon>
        <taxon>Succinivibrionaceae</taxon>
        <taxon>Anaerobiospirillum</taxon>
    </lineage>
</organism>
<dbReference type="SFLD" id="SFLDG01384">
    <property type="entry name" value="thioether_bond_formation_requi"/>
    <property type="match status" value="1"/>
</dbReference>
<dbReference type="GO" id="GO:0046872">
    <property type="term" value="F:metal ion binding"/>
    <property type="evidence" value="ECO:0007669"/>
    <property type="project" value="UniProtKB-KW"/>
</dbReference>
<dbReference type="InterPro" id="IPR058240">
    <property type="entry name" value="rSAM_sf"/>
</dbReference>
<dbReference type="SFLD" id="SFLDG01067">
    <property type="entry name" value="SPASM/twitch_domain_containing"/>
    <property type="match status" value="1"/>
</dbReference>
<evidence type="ECO:0000256" key="4">
    <source>
        <dbReference type="ARBA" id="ARBA00023004"/>
    </source>
</evidence>
<dbReference type="AlphaFoldDB" id="A0A9D1WG67"/>
<dbReference type="GO" id="GO:0051536">
    <property type="term" value="F:iron-sulfur cluster binding"/>
    <property type="evidence" value="ECO:0007669"/>
    <property type="project" value="UniProtKB-KW"/>
</dbReference>
<dbReference type="PROSITE" id="PS51918">
    <property type="entry name" value="RADICAL_SAM"/>
    <property type="match status" value="1"/>
</dbReference>